<gene>
    <name evidence="1" type="ORF">SPARVUS_LOCUS12665618</name>
</gene>
<evidence type="ECO:0000313" key="1">
    <source>
        <dbReference type="EMBL" id="CAI9599786.1"/>
    </source>
</evidence>
<evidence type="ECO:0000313" key="2">
    <source>
        <dbReference type="Proteomes" id="UP001162483"/>
    </source>
</evidence>
<dbReference type="EMBL" id="CATNWA010017351">
    <property type="protein sequence ID" value="CAI9599786.1"/>
    <property type="molecule type" value="Genomic_DNA"/>
</dbReference>
<name>A0ABN9FRU6_9NEOB</name>
<proteinExistence type="predicted"/>
<sequence length="106" mass="11868">IALYHVTSVIIHRFHNVVSNDVRSDILLTTLYVITDWQISDHMIGTSYRGPVRRSVFHCVWKTQRAPDGGAAARAQARCGEAVYKQPPDPATATRPCSATVRPFIY</sequence>
<feature type="non-terminal residue" evidence="1">
    <location>
        <position position="1"/>
    </location>
</feature>
<accession>A0ABN9FRU6</accession>
<reference evidence="1" key="1">
    <citation type="submission" date="2023-05" db="EMBL/GenBank/DDBJ databases">
        <authorList>
            <person name="Stuckert A."/>
        </authorList>
    </citation>
    <scope>NUCLEOTIDE SEQUENCE</scope>
</reference>
<organism evidence="1 2">
    <name type="scientific">Staurois parvus</name>
    <dbReference type="NCBI Taxonomy" id="386267"/>
    <lineage>
        <taxon>Eukaryota</taxon>
        <taxon>Metazoa</taxon>
        <taxon>Chordata</taxon>
        <taxon>Craniata</taxon>
        <taxon>Vertebrata</taxon>
        <taxon>Euteleostomi</taxon>
        <taxon>Amphibia</taxon>
        <taxon>Batrachia</taxon>
        <taxon>Anura</taxon>
        <taxon>Neobatrachia</taxon>
        <taxon>Ranoidea</taxon>
        <taxon>Ranidae</taxon>
        <taxon>Staurois</taxon>
    </lineage>
</organism>
<protein>
    <submittedName>
        <fullName evidence="1">Uncharacterized protein</fullName>
    </submittedName>
</protein>
<dbReference type="Proteomes" id="UP001162483">
    <property type="component" value="Unassembled WGS sequence"/>
</dbReference>
<keyword evidence="2" id="KW-1185">Reference proteome</keyword>
<comment type="caution">
    <text evidence="1">The sequence shown here is derived from an EMBL/GenBank/DDBJ whole genome shotgun (WGS) entry which is preliminary data.</text>
</comment>
<feature type="non-terminal residue" evidence="1">
    <location>
        <position position="106"/>
    </location>
</feature>